<dbReference type="InterPro" id="IPR012677">
    <property type="entry name" value="Nucleotide-bd_a/b_plait_sf"/>
</dbReference>
<dbReference type="SUPFAM" id="SSF54189">
    <property type="entry name" value="Ribosomal proteins S24e, L23 and L15e"/>
    <property type="match status" value="1"/>
</dbReference>
<dbReference type="InterPro" id="IPR012678">
    <property type="entry name" value="Ribosomal_uL23/eL15/eS24_sf"/>
</dbReference>
<dbReference type="Pfam" id="PF00276">
    <property type="entry name" value="Ribosomal_L23"/>
    <property type="match status" value="1"/>
</dbReference>
<keyword evidence="4" id="KW-0699">rRNA-binding</keyword>
<dbReference type="EMBL" id="MFFS01000066">
    <property type="protein sequence ID" value="OGF21266.1"/>
    <property type="molecule type" value="Genomic_DNA"/>
</dbReference>
<evidence type="ECO:0000313" key="5">
    <source>
        <dbReference type="EMBL" id="OGF21266.1"/>
    </source>
</evidence>
<dbReference type="AlphaFoldDB" id="A0A1F5S3Q1"/>
<dbReference type="Gene3D" id="3.30.70.330">
    <property type="match status" value="1"/>
</dbReference>
<sequence>MIAHRILIKPRVTEKTANLAKENKYVFEVANGINKIEVKKALEAVYGVAATDVNIIKMKGKKTGAMRRIFGKRKDWKKAVVTLKNGESIDVYSTEDKKQRR</sequence>
<evidence type="ECO:0000256" key="1">
    <source>
        <dbReference type="ARBA" id="ARBA00006700"/>
    </source>
</evidence>
<dbReference type="GO" id="GO:1990904">
    <property type="term" value="C:ribonucleoprotein complex"/>
    <property type="evidence" value="ECO:0007669"/>
    <property type="project" value="UniProtKB-KW"/>
</dbReference>
<keyword evidence="4" id="KW-0694">RNA-binding</keyword>
<evidence type="ECO:0000256" key="3">
    <source>
        <dbReference type="ARBA" id="ARBA00023274"/>
    </source>
</evidence>
<reference evidence="5 6" key="1">
    <citation type="journal article" date="2016" name="Nat. Commun.">
        <title>Thousands of microbial genomes shed light on interconnected biogeochemical processes in an aquifer system.</title>
        <authorList>
            <person name="Anantharaman K."/>
            <person name="Brown C.T."/>
            <person name="Hug L.A."/>
            <person name="Sharon I."/>
            <person name="Castelle C.J."/>
            <person name="Probst A.J."/>
            <person name="Thomas B.C."/>
            <person name="Singh A."/>
            <person name="Wilkins M.J."/>
            <person name="Karaoz U."/>
            <person name="Brodie E.L."/>
            <person name="Williams K.H."/>
            <person name="Hubbard S.S."/>
            <person name="Banfield J.F."/>
        </authorList>
    </citation>
    <scope>NUCLEOTIDE SEQUENCE [LARGE SCALE GENOMIC DNA]</scope>
</reference>
<dbReference type="GO" id="GO:0005840">
    <property type="term" value="C:ribosome"/>
    <property type="evidence" value="ECO:0007669"/>
    <property type="project" value="UniProtKB-KW"/>
</dbReference>
<dbReference type="GO" id="GO:0003735">
    <property type="term" value="F:structural constituent of ribosome"/>
    <property type="evidence" value="ECO:0007669"/>
    <property type="project" value="InterPro"/>
</dbReference>
<protein>
    <recommendedName>
        <fullName evidence="4">Large ribosomal subunit protein uL23</fullName>
    </recommendedName>
</protein>
<organism evidence="5 6">
    <name type="scientific">Candidatus Falkowbacteria bacterium RBG_13_39_14</name>
    <dbReference type="NCBI Taxonomy" id="1797985"/>
    <lineage>
        <taxon>Bacteria</taxon>
        <taxon>Candidatus Falkowiibacteriota</taxon>
    </lineage>
</organism>
<evidence type="ECO:0000256" key="4">
    <source>
        <dbReference type="HAMAP-Rule" id="MF_01369"/>
    </source>
</evidence>
<dbReference type="GO" id="GO:0006412">
    <property type="term" value="P:translation"/>
    <property type="evidence" value="ECO:0007669"/>
    <property type="project" value="UniProtKB-UniRule"/>
</dbReference>
<proteinExistence type="inferred from homology"/>
<evidence type="ECO:0000313" key="6">
    <source>
        <dbReference type="Proteomes" id="UP000178323"/>
    </source>
</evidence>
<comment type="similarity">
    <text evidence="1 4">Belongs to the universal ribosomal protein uL23 family.</text>
</comment>
<comment type="subunit">
    <text evidence="4">Part of the 50S ribosomal subunit. Contacts protein L29, and trigger factor when it is bound to the ribosome.</text>
</comment>
<keyword evidence="3 4" id="KW-0687">Ribonucleoprotein</keyword>
<dbReference type="HAMAP" id="MF_01369_B">
    <property type="entry name" value="Ribosomal_uL23_B"/>
    <property type="match status" value="1"/>
</dbReference>
<dbReference type="GO" id="GO:0019843">
    <property type="term" value="F:rRNA binding"/>
    <property type="evidence" value="ECO:0007669"/>
    <property type="project" value="UniProtKB-UniRule"/>
</dbReference>
<dbReference type="Proteomes" id="UP000178323">
    <property type="component" value="Unassembled WGS sequence"/>
</dbReference>
<gene>
    <name evidence="4" type="primary">rplW</name>
    <name evidence="5" type="ORF">A2Y83_04435</name>
</gene>
<evidence type="ECO:0000256" key="2">
    <source>
        <dbReference type="ARBA" id="ARBA00022980"/>
    </source>
</evidence>
<dbReference type="NCBIfam" id="NF004363">
    <property type="entry name" value="PRK05738.2-4"/>
    <property type="match status" value="1"/>
</dbReference>
<accession>A0A1F5S3Q1</accession>
<comment type="caution">
    <text evidence="5">The sequence shown here is derived from an EMBL/GenBank/DDBJ whole genome shotgun (WGS) entry which is preliminary data.</text>
</comment>
<dbReference type="STRING" id="1797985.A2Y83_04435"/>
<comment type="function">
    <text evidence="4">One of the early assembly proteins it binds 23S rRNA. One of the proteins that surrounds the polypeptide exit tunnel on the outside of the ribosome. Forms the main docking site for trigger factor binding to the ribosome.</text>
</comment>
<keyword evidence="2 4" id="KW-0689">Ribosomal protein</keyword>
<dbReference type="InterPro" id="IPR013025">
    <property type="entry name" value="Ribosomal_uL23-like"/>
</dbReference>
<name>A0A1F5S3Q1_9BACT</name>